<name>A0ACC3AVR2_9EURO</name>
<organism evidence="1 2">
    <name type="scientific">Aspergillus melleus</name>
    <dbReference type="NCBI Taxonomy" id="138277"/>
    <lineage>
        <taxon>Eukaryota</taxon>
        <taxon>Fungi</taxon>
        <taxon>Dikarya</taxon>
        <taxon>Ascomycota</taxon>
        <taxon>Pezizomycotina</taxon>
        <taxon>Eurotiomycetes</taxon>
        <taxon>Eurotiomycetidae</taxon>
        <taxon>Eurotiales</taxon>
        <taxon>Aspergillaceae</taxon>
        <taxon>Aspergillus</taxon>
        <taxon>Aspergillus subgen. Circumdati</taxon>
    </lineage>
</organism>
<evidence type="ECO:0000313" key="1">
    <source>
        <dbReference type="EMBL" id="KAK1141962.1"/>
    </source>
</evidence>
<keyword evidence="1" id="KW-0456">Lyase</keyword>
<sequence>METQQDSLDIANLQRVALGQEFLQSQLSPQQLEPVEFSPSETRDPPSSRNLDDSVSFAAPHSPRNLSPSHRSRSSLYSPSGERQRQHDTVALENDSRQPSEAVDKTRVPLQQPVKMSSAETVPSDTQVISQSVYDDLIKQNQEAAAHNETDNSLADRATLATMYEGDSGHIDLLAGFDHINTDAANADENEDQSSFKLGESSPMNYQPSFFPESQRFVSKTPATVVKRSEADGLNTGSPTVSRNPLASDVGSSGGIMALSQVFRATQAPSSPLVRGQHSDPMSDRPSPNLPIQGHPVATTLSSPLNHIAATFPRDSSESQLNYITVKESQAEREKLLRERLTRSADHVYSEDHSDGEFDKEPSFVDRMARQRMIDQEAAAQFSGLTAPARPPSRRSRSTGKASEEPDQSTAAVQEDRQQTGIGALPTDEASEEETEHEQEPHQAVSKSPALNPSNEEEKENYGDPVTTPRAAATNAHDRLSQVLSLDGSPSPRPRKPISAPADSQRQSQDETRDNLMGGIGRSSQIMMVEDSQQSPKHDQDETINNTNPEPWTQYAASHQNSHIPPSYGPEHTVCSPEKATRIQSSPPSASQRSRVSFHLDQQRRSRGRSGSASSRESLEHLAQNPIAHDSTMQPGQTKEPNSTGGLEKSSRSDPREKSSSMPSRVAETPVHHARSFGDEIPATDVPETSPNRLQYDLMDQEDDDLPPIHPTVHERISHSQPANPDSSSPLKTRLNSKILSSPSGRQRRALTEIAADVSPRAGLGPFDVDINILSADDREFRSAIDMSPIPPRKKRRRNDGRSICASDSLIPVTPRPTSYLPRLEENEPTGTGEPQQPEPEMASETVFEKRSRPSRRKDPWDLDDPPKAHIPRTGGPRPLARSLEKKPQRSREPAKDIDVHPAVSRHHQSTSPDPLAQPQTTPSTKTLHKQPKHNIASEPVRIELPSADLVQVAVNQVFAPWSGSKRAYYPATCFGKPFGTSSTRYLVKFEDAAPIEVPMSAVKTLELRVGDAVKVDMPNVPKVTHIVRGFADKIGADELSIEANNGAVPMTDVYGHATAILGPKQRKSLPSGGLTGPESVVKVPISRIYLDTILWNQLKDRAYSYNCVPIQSDSRFQTPSERHSTPISPSTRLSRSIRFSNGVFSGMVFAVSYGDNNDTKSRITQMILDNDGRILHDGFNELFELPANAPLATPSKSSTPGAIENRNYLRLTRGAEDVGFACLIADRHSRRPKYMQALALNLPCLSGRWIEDCVAQGRVVDWQLYLLPAGESSYLNGATKSRMLTPYPASEARLPEIISARPNLLGGQSVLIVMGRGKADEERRKAYLFLTYALGASRVERVPDVKSVRTVLDQEGGTADKCEWDWIYVDNDEKASAIATILGAPLSGSQKAQSTQKPKNRKRAELTESISSNGPGLNTNVKIVGNEFVCQSLILGKLFD</sequence>
<dbReference type="EC" id="4.6.1.16" evidence="1"/>
<proteinExistence type="predicted"/>
<comment type="caution">
    <text evidence="1">The sequence shown here is derived from an EMBL/GenBank/DDBJ whole genome shotgun (WGS) entry which is preliminary data.</text>
</comment>
<evidence type="ECO:0000313" key="2">
    <source>
        <dbReference type="Proteomes" id="UP001177260"/>
    </source>
</evidence>
<reference evidence="1 2" key="1">
    <citation type="journal article" date="2023" name="ACS Omega">
        <title>Identification of the Neoaspergillic Acid Biosynthesis Gene Cluster by Establishing an In Vitro CRISPR-Ribonucleoprotein Genetic System in Aspergillus melleus.</title>
        <authorList>
            <person name="Yuan B."/>
            <person name="Grau M.F."/>
            <person name="Murata R.M."/>
            <person name="Torok T."/>
            <person name="Venkateswaran K."/>
            <person name="Stajich J.E."/>
            <person name="Wang C.C.C."/>
        </authorList>
    </citation>
    <scope>NUCLEOTIDE SEQUENCE [LARGE SCALE GENOMIC DNA]</scope>
    <source>
        <strain evidence="1 2">IMV 1140</strain>
    </source>
</reference>
<dbReference type="EMBL" id="JAOPJF010000056">
    <property type="protein sequence ID" value="KAK1141962.1"/>
    <property type="molecule type" value="Genomic_DNA"/>
</dbReference>
<dbReference type="Proteomes" id="UP001177260">
    <property type="component" value="Unassembled WGS sequence"/>
</dbReference>
<keyword evidence="2" id="KW-1185">Reference proteome</keyword>
<accession>A0ACC3AVR2</accession>
<gene>
    <name evidence="1" type="primary">RAD9</name>
    <name evidence="1" type="ORF">N8T08_008285</name>
</gene>
<protein>
    <submittedName>
        <fullName evidence="1">Radiation sensitive protein rad9</fullName>
        <ecNumber evidence="1">4.6.1.16</ecNumber>
    </submittedName>
</protein>